<sequence>MVKDHIDKKLNKAFSGISANLIDENLEKEVFVISMYKIPKSQNVENIEIAIENRENDEEEPDDEEADDETLYKQHEVSTTHFSTAKNDDDCNNSYADDDEFEKGRYYKAPIAKHPLKRGTGKEEEEEEEEERKRKRKRKRKGRSEEEERKRNGKESDEVSFKISINTAPAPEMYIKDSVFKPAQFNRRTDLETWWKRFELYISSTKVSSANLRNTLLVFLDDDCMAMFDYCIPITPMGMTDLFQHMKRIFGKTEPVNIDAKGIFYTRVQKPNEDVRAFFTSLWKLAKSAFKTDATVFNVDGMVKVRFINGLNDPYLIMQLTSNKMFTKTSFEALEATLELVNRLESWKTNSQVVMSPMTQRKQVGFHDELLTKAHEAPVSEDMRVCFICRKPGHKAAYCRENRNPSAPTSQPRTVTNAVINNVMMNDSIIGKCFVNGNPVHFLFDTGTVKTIIADRIWRQCKKVDSKLIPNKSTIETCSGGPIEIKAALGGKTLEVKKKAKTPLKATLPEIYRSQASVNATNFNKLPLANGDPEEPAQDEDEKKKVEAYSMILHD</sequence>
<protein>
    <recommendedName>
        <fullName evidence="2">CCHC-type domain-containing protein</fullName>
    </recommendedName>
</protein>
<feature type="domain" description="CCHC-type" evidence="2">
    <location>
        <begin position="385"/>
        <end position="401"/>
    </location>
</feature>
<comment type="caution">
    <text evidence="3">The sequence shown here is derived from an EMBL/GenBank/DDBJ whole genome shotgun (WGS) entry which is preliminary data.</text>
</comment>
<feature type="region of interest" description="Disordered" evidence="1">
    <location>
        <begin position="523"/>
        <end position="544"/>
    </location>
</feature>
<dbReference type="EMBL" id="REGN01006310">
    <property type="protein sequence ID" value="RNA10050.1"/>
    <property type="molecule type" value="Genomic_DNA"/>
</dbReference>
<evidence type="ECO:0000259" key="2">
    <source>
        <dbReference type="SMART" id="SM00343"/>
    </source>
</evidence>
<dbReference type="InterPro" id="IPR021109">
    <property type="entry name" value="Peptidase_aspartic_dom_sf"/>
</dbReference>
<evidence type="ECO:0000313" key="3">
    <source>
        <dbReference type="EMBL" id="RNA10050.1"/>
    </source>
</evidence>
<feature type="region of interest" description="Disordered" evidence="1">
    <location>
        <begin position="52"/>
        <end position="93"/>
    </location>
</feature>
<evidence type="ECO:0000313" key="4">
    <source>
        <dbReference type="Proteomes" id="UP000276133"/>
    </source>
</evidence>
<feature type="compositionally biased region" description="Acidic residues" evidence="1">
    <location>
        <begin position="55"/>
        <end position="69"/>
    </location>
</feature>
<evidence type="ECO:0000256" key="1">
    <source>
        <dbReference type="SAM" id="MobiDB-lite"/>
    </source>
</evidence>
<dbReference type="GO" id="GO:0008270">
    <property type="term" value="F:zinc ion binding"/>
    <property type="evidence" value="ECO:0007669"/>
    <property type="project" value="InterPro"/>
</dbReference>
<feature type="region of interest" description="Disordered" evidence="1">
    <location>
        <begin position="112"/>
        <end position="158"/>
    </location>
</feature>
<organism evidence="3 4">
    <name type="scientific">Brachionus plicatilis</name>
    <name type="common">Marine rotifer</name>
    <name type="synonym">Brachionus muelleri</name>
    <dbReference type="NCBI Taxonomy" id="10195"/>
    <lineage>
        <taxon>Eukaryota</taxon>
        <taxon>Metazoa</taxon>
        <taxon>Spiralia</taxon>
        <taxon>Gnathifera</taxon>
        <taxon>Rotifera</taxon>
        <taxon>Eurotatoria</taxon>
        <taxon>Monogononta</taxon>
        <taxon>Pseudotrocha</taxon>
        <taxon>Ploima</taxon>
        <taxon>Brachionidae</taxon>
        <taxon>Brachionus</taxon>
    </lineage>
</organism>
<feature type="compositionally biased region" description="Basic and acidic residues" evidence="1">
    <location>
        <begin position="143"/>
        <end position="158"/>
    </location>
</feature>
<dbReference type="GO" id="GO:0003676">
    <property type="term" value="F:nucleic acid binding"/>
    <property type="evidence" value="ECO:0007669"/>
    <property type="project" value="InterPro"/>
</dbReference>
<keyword evidence="4" id="KW-1185">Reference proteome</keyword>
<proteinExistence type="predicted"/>
<dbReference type="InterPro" id="IPR001878">
    <property type="entry name" value="Znf_CCHC"/>
</dbReference>
<gene>
    <name evidence="3" type="ORF">BpHYR1_040338</name>
</gene>
<dbReference type="SMART" id="SM00343">
    <property type="entry name" value="ZnF_C2HC"/>
    <property type="match status" value="1"/>
</dbReference>
<reference evidence="3 4" key="1">
    <citation type="journal article" date="2018" name="Sci. Rep.">
        <title>Genomic signatures of local adaptation to the degree of environmental predictability in rotifers.</title>
        <authorList>
            <person name="Franch-Gras L."/>
            <person name="Hahn C."/>
            <person name="Garcia-Roger E.M."/>
            <person name="Carmona M.J."/>
            <person name="Serra M."/>
            <person name="Gomez A."/>
        </authorList>
    </citation>
    <scope>NUCLEOTIDE SEQUENCE [LARGE SCALE GENOMIC DNA]</scope>
    <source>
        <strain evidence="3">HYR1</strain>
    </source>
</reference>
<name>A0A3M7QFA0_BRAPC</name>
<dbReference type="SUPFAM" id="SSF50630">
    <property type="entry name" value="Acid proteases"/>
    <property type="match status" value="1"/>
</dbReference>
<accession>A0A3M7QFA0</accession>
<feature type="compositionally biased region" description="Basic residues" evidence="1">
    <location>
        <begin position="133"/>
        <end position="142"/>
    </location>
</feature>
<dbReference type="Proteomes" id="UP000276133">
    <property type="component" value="Unassembled WGS sequence"/>
</dbReference>
<dbReference type="AlphaFoldDB" id="A0A3M7QFA0"/>